<keyword evidence="3" id="KW-1185">Reference proteome</keyword>
<dbReference type="EMBL" id="LSRL02000021">
    <property type="protein sequence ID" value="TDG49649.1"/>
    <property type="molecule type" value="Genomic_DNA"/>
</dbReference>
<dbReference type="AlphaFoldDB" id="A0A484BLE2"/>
<feature type="compositionally biased region" description="Acidic residues" evidence="1">
    <location>
        <begin position="30"/>
        <end position="50"/>
    </location>
</feature>
<reference evidence="2 3" key="1">
    <citation type="journal article" date="2019" name="J. Hered.">
        <title>An Improved Genome Assembly for Drosophila navojoa, the Basal Species in the mojavensis Cluster.</title>
        <authorList>
            <person name="Vanderlinde T."/>
            <person name="Dupim E.G."/>
            <person name="Nazario-Yepiz N.O."/>
            <person name="Carvalho A.B."/>
        </authorList>
    </citation>
    <scope>NUCLEOTIDE SEQUENCE [LARGE SCALE GENOMIC DNA]</scope>
    <source>
        <strain evidence="2">Navoj_Jal97</strain>
        <tissue evidence="2">Whole organism</tissue>
    </source>
</reference>
<evidence type="ECO:0000313" key="3">
    <source>
        <dbReference type="Proteomes" id="UP000295192"/>
    </source>
</evidence>
<gene>
    <name evidence="2" type="ORF">AWZ03_003887</name>
</gene>
<organism evidence="2 3">
    <name type="scientific">Drosophila navojoa</name>
    <name type="common">Fruit fly</name>
    <dbReference type="NCBI Taxonomy" id="7232"/>
    <lineage>
        <taxon>Eukaryota</taxon>
        <taxon>Metazoa</taxon>
        <taxon>Ecdysozoa</taxon>
        <taxon>Arthropoda</taxon>
        <taxon>Hexapoda</taxon>
        <taxon>Insecta</taxon>
        <taxon>Pterygota</taxon>
        <taxon>Neoptera</taxon>
        <taxon>Endopterygota</taxon>
        <taxon>Diptera</taxon>
        <taxon>Brachycera</taxon>
        <taxon>Muscomorpha</taxon>
        <taxon>Ephydroidea</taxon>
        <taxon>Drosophilidae</taxon>
        <taxon>Drosophila</taxon>
    </lineage>
</organism>
<sequence length="420" mass="46594">MRSSKASITSKEREELEQQTKPINNAAEPENVEAENAEAENNEADAEAADVVEFKAEPQTKTEAEADATAAQDPVVNNLDFSQTLKCECPGFQDPKNPVNVHEDIGNEMRVVAACELTEEKYICFDSADMNQGNLEELDLEQGSFWRPAPTFYMSSFMSPGQLGKTSCINANQPTNCGCQQCQAQSNSSMSSGCPCSNCGWSRPTCMPQQHNGYPGTHMQPSSFCNMASHQSPAVPVLHQVPVQSNPSGLTEMLAQQLQTQMKQAQAYIDQVQMQLNRVCAPTRMRALPRTMNDRDDTACCTERANQIDGSAPLSADIEETTPRQAGPCVMQPPVLAFGFYAMNDENKPFTPYFNAAGLAQHQRICTPQQNPMPFSQQQQFQLQQPQSQLPGNQYRQPCCRQRYAKMRFMMPRCWQGGGQ</sequence>
<proteinExistence type="predicted"/>
<feature type="region of interest" description="Disordered" evidence="1">
    <location>
        <begin position="368"/>
        <end position="392"/>
    </location>
</feature>
<evidence type="ECO:0000313" key="2">
    <source>
        <dbReference type="EMBL" id="TDG49649.1"/>
    </source>
</evidence>
<protein>
    <submittedName>
        <fullName evidence="2">Uncharacterized protein</fullName>
    </submittedName>
</protein>
<dbReference type="Proteomes" id="UP000295192">
    <property type="component" value="Unassembled WGS sequence"/>
</dbReference>
<accession>A0A484BLE2</accession>
<evidence type="ECO:0000256" key="1">
    <source>
        <dbReference type="SAM" id="MobiDB-lite"/>
    </source>
</evidence>
<feature type="region of interest" description="Disordered" evidence="1">
    <location>
        <begin position="1"/>
        <end position="53"/>
    </location>
</feature>
<comment type="caution">
    <text evidence="2">The sequence shown here is derived from an EMBL/GenBank/DDBJ whole genome shotgun (WGS) entry which is preliminary data.</text>
</comment>
<name>A0A484BLE2_DRONA</name>
<dbReference type="OrthoDB" id="7869830at2759"/>